<gene>
    <name evidence="2" type="ORF">HYC85_007871</name>
</gene>
<comment type="caution">
    <text evidence="2">The sequence shown here is derived from an EMBL/GenBank/DDBJ whole genome shotgun (WGS) entry which is preliminary data.</text>
</comment>
<keyword evidence="1" id="KW-0812">Transmembrane</keyword>
<protein>
    <submittedName>
        <fullName evidence="2">Uncharacterized protein</fullName>
    </submittedName>
</protein>
<dbReference type="EMBL" id="JACBKZ010000003">
    <property type="protein sequence ID" value="KAF5955015.1"/>
    <property type="molecule type" value="Genomic_DNA"/>
</dbReference>
<keyword evidence="1" id="KW-0472">Membrane</keyword>
<evidence type="ECO:0000313" key="3">
    <source>
        <dbReference type="Proteomes" id="UP000593564"/>
    </source>
</evidence>
<reference evidence="2 3" key="2">
    <citation type="submission" date="2020-07" db="EMBL/GenBank/DDBJ databases">
        <title>Genome assembly of wild tea tree DASZ reveals pedigree and selection history of tea varieties.</title>
        <authorList>
            <person name="Zhang W."/>
        </authorList>
    </citation>
    <scope>NUCLEOTIDE SEQUENCE [LARGE SCALE GENOMIC DNA]</scope>
    <source>
        <strain evidence="3">cv. G240</strain>
        <tissue evidence="2">Leaf</tissue>
    </source>
</reference>
<sequence length="99" mass="10648">MERIYNFKAEYTKYIAEPALGESGVGGAMAVYGAFDAIVRRSISTAQGLAVCFNRSCVFVSPYVSLPAVLMVMLVAVCISVVGFLFLTLMVEKAFSCAD</sequence>
<keyword evidence="3" id="KW-1185">Reference proteome</keyword>
<dbReference type="Proteomes" id="UP000593564">
    <property type="component" value="Unassembled WGS sequence"/>
</dbReference>
<name>A0A7J7HR26_CAMSI</name>
<dbReference type="AlphaFoldDB" id="A0A7J7HR26"/>
<evidence type="ECO:0000256" key="1">
    <source>
        <dbReference type="SAM" id="Phobius"/>
    </source>
</evidence>
<proteinExistence type="predicted"/>
<keyword evidence="1" id="KW-1133">Transmembrane helix</keyword>
<organism evidence="2 3">
    <name type="scientific">Camellia sinensis</name>
    <name type="common">Tea plant</name>
    <name type="synonym">Thea sinensis</name>
    <dbReference type="NCBI Taxonomy" id="4442"/>
    <lineage>
        <taxon>Eukaryota</taxon>
        <taxon>Viridiplantae</taxon>
        <taxon>Streptophyta</taxon>
        <taxon>Embryophyta</taxon>
        <taxon>Tracheophyta</taxon>
        <taxon>Spermatophyta</taxon>
        <taxon>Magnoliopsida</taxon>
        <taxon>eudicotyledons</taxon>
        <taxon>Gunneridae</taxon>
        <taxon>Pentapetalae</taxon>
        <taxon>asterids</taxon>
        <taxon>Ericales</taxon>
        <taxon>Theaceae</taxon>
        <taxon>Camellia</taxon>
    </lineage>
</organism>
<accession>A0A7J7HR26</accession>
<reference evidence="3" key="1">
    <citation type="journal article" date="2020" name="Nat. Commun.">
        <title>Genome assembly of wild tea tree DASZ reveals pedigree and selection history of tea varieties.</title>
        <authorList>
            <person name="Zhang W."/>
            <person name="Zhang Y."/>
            <person name="Qiu H."/>
            <person name="Guo Y."/>
            <person name="Wan H."/>
            <person name="Zhang X."/>
            <person name="Scossa F."/>
            <person name="Alseekh S."/>
            <person name="Zhang Q."/>
            <person name="Wang P."/>
            <person name="Xu L."/>
            <person name="Schmidt M.H."/>
            <person name="Jia X."/>
            <person name="Li D."/>
            <person name="Zhu A."/>
            <person name="Guo F."/>
            <person name="Chen W."/>
            <person name="Ni D."/>
            <person name="Usadel B."/>
            <person name="Fernie A.R."/>
            <person name="Wen W."/>
        </authorList>
    </citation>
    <scope>NUCLEOTIDE SEQUENCE [LARGE SCALE GENOMIC DNA]</scope>
    <source>
        <strain evidence="3">cv. G240</strain>
    </source>
</reference>
<feature type="transmembrane region" description="Helical" evidence="1">
    <location>
        <begin position="68"/>
        <end position="91"/>
    </location>
</feature>
<evidence type="ECO:0000313" key="2">
    <source>
        <dbReference type="EMBL" id="KAF5955015.1"/>
    </source>
</evidence>